<comment type="caution">
    <text evidence="2">The sequence shown here is derived from an EMBL/GenBank/DDBJ whole genome shotgun (WGS) entry which is preliminary data.</text>
</comment>
<accession>A0A7C5EP47</accession>
<gene>
    <name evidence="2" type="ORF">ENW48_03350</name>
</gene>
<name>A0A7C5EP47_9BACT</name>
<protein>
    <submittedName>
        <fullName evidence="2">DUF3786 domain-containing protein</fullName>
    </submittedName>
</protein>
<feature type="domain" description="DUF3786" evidence="1">
    <location>
        <begin position="22"/>
        <end position="196"/>
    </location>
</feature>
<evidence type="ECO:0000313" key="2">
    <source>
        <dbReference type="EMBL" id="HGZ11238.1"/>
    </source>
</evidence>
<proteinExistence type="predicted"/>
<reference evidence="2" key="1">
    <citation type="journal article" date="2020" name="mSystems">
        <title>Genome- and Community-Level Interaction Insights into Carbon Utilization and Element Cycling Functions of Hydrothermarchaeota in Hydrothermal Sediment.</title>
        <authorList>
            <person name="Zhou Z."/>
            <person name="Liu Y."/>
            <person name="Xu W."/>
            <person name="Pan J."/>
            <person name="Luo Z.H."/>
            <person name="Li M."/>
        </authorList>
    </citation>
    <scope>NUCLEOTIDE SEQUENCE [LARGE SCALE GENOMIC DNA]</scope>
    <source>
        <strain evidence="2">SpSt-853</strain>
    </source>
</reference>
<sequence length="203" mass="22636">MLYETCEEVHEEFWQELAALLPAEVTRRTGAVWQKGVYRLPFLNRELEVDPAARQVRLMGENIRSPDFRLCLTVLLYLNRVHLEELGPPISPLELPGGSTFFMERGPHALPHAPLVERFGEDPDSFLAAGLALGGVIRAAGDVALAFEVFPGLTVEVILWAQDEEFPAQVSFTVPRGLERFWHLDAVLGVLQLLVREILAVAG</sequence>
<dbReference type="Pfam" id="PF12654">
    <property type="entry name" value="DUF3786"/>
    <property type="match status" value="1"/>
</dbReference>
<dbReference type="EMBL" id="DTKJ01000021">
    <property type="protein sequence ID" value="HGZ11238.1"/>
    <property type="molecule type" value="Genomic_DNA"/>
</dbReference>
<evidence type="ECO:0000259" key="1">
    <source>
        <dbReference type="Pfam" id="PF12654"/>
    </source>
</evidence>
<dbReference type="AlphaFoldDB" id="A0A7C5EP47"/>
<organism evidence="2">
    <name type="scientific">Desulfobacca acetoxidans</name>
    <dbReference type="NCBI Taxonomy" id="60893"/>
    <lineage>
        <taxon>Bacteria</taxon>
        <taxon>Pseudomonadati</taxon>
        <taxon>Thermodesulfobacteriota</taxon>
        <taxon>Desulfobaccia</taxon>
        <taxon>Desulfobaccales</taxon>
        <taxon>Desulfobaccaceae</taxon>
        <taxon>Desulfobacca</taxon>
    </lineage>
</organism>
<dbReference type="InterPro" id="IPR024264">
    <property type="entry name" value="DUF3786"/>
</dbReference>